<accession>A0AAV0XBL2</accession>
<keyword evidence="2" id="KW-1185">Reference proteome</keyword>
<reference evidence="1 2" key="1">
    <citation type="submission" date="2023-01" db="EMBL/GenBank/DDBJ databases">
        <authorList>
            <person name="Whitehead M."/>
        </authorList>
    </citation>
    <scope>NUCLEOTIDE SEQUENCE [LARGE SCALE GENOMIC DNA]</scope>
</reference>
<sequence>MAMTKKQKKFLKLLLLHEAEEEEAIIQYILTNEKNKVHQMFLSRKTEGFFNIIIEKHLWRDGKKCREFFQLNWDQFNYVLNLIEEDIKTSPSIKVPEPITAAEKLAVTLSETEPSQNMIGLARAGGYANFEGFLVRDEFKKFFNFEEGAVPWQDHQTQKTDNAQ</sequence>
<comment type="caution">
    <text evidence="1">The sequence shown here is derived from an EMBL/GenBank/DDBJ whole genome shotgun (WGS) entry which is preliminary data.</text>
</comment>
<dbReference type="Proteomes" id="UP001160148">
    <property type="component" value="Unassembled WGS sequence"/>
</dbReference>
<gene>
    <name evidence="1" type="ORF">MEUPH1_LOCUS20563</name>
</gene>
<organism evidence="1 2">
    <name type="scientific">Macrosiphum euphorbiae</name>
    <name type="common">potato aphid</name>
    <dbReference type="NCBI Taxonomy" id="13131"/>
    <lineage>
        <taxon>Eukaryota</taxon>
        <taxon>Metazoa</taxon>
        <taxon>Ecdysozoa</taxon>
        <taxon>Arthropoda</taxon>
        <taxon>Hexapoda</taxon>
        <taxon>Insecta</taxon>
        <taxon>Pterygota</taxon>
        <taxon>Neoptera</taxon>
        <taxon>Paraneoptera</taxon>
        <taxon>Hemiptera</taxon>
        <taxon>Sternorrhyncha</taxon>
        <taxon>Aphidomorpha</taxon>
        <taxon>Aphidoidea</taxon>
        <taxon>Aphididae</taxon>
        <taxon>Macrosiphini</taxon>
        <taxon>Macrosiphum</taxon>
    </lineage>
</organism>
<evidence type="ECO:0000313" key="1">
    <source>
        <dbReference type="EMBL" id="CAI6365914.1"/>
    </source>
</evidence>
<name>A0AAV0XBL2_9HEMI</name>
<proteinExistence type="predicted"/>
<evidence type="ECO:0000313" key="2">
    <source>
        <dbReference type="Proteomes" id="UP001160148"/>
    </source>
</evidence>
<dbReference type="AlphaFoldDB" id="A0AAV0XBL2"/>
<dbReference type="EMBL" id="CARXXK010000004">
    <property type="protein sequence ID" value="CAI6365914.1"/>
    <property type="molecule type" value="Genomic_DNA"/>
</dbReference>
<protein>
    <submittedName>
        <fullName evidence="1">Uncharacterized protein</fullName>
    </submittedName>
</protein>